<comment type="caution">
    <text evidence="4">The sequence shown here is derived from an EMBL/GenBank/DDBJ whole genome shotgun (WGS) entry which is preliminary data.</text>
</comment>
<dbReference type="InterPro" id="IPR046842">
    <property type="entry name" value="SpoIVA_ATPase"/>
</dbReference>
<dbReference type="InterPro" id="IPR014201">
    <property type="entry name" value="Spore_IV_A"/>
</dbReference>
<dbReference type="InterPro" id="IPR046841">
    <property type="entry name" value="SpoIVA_middle"/>
</dbReference>
<dbReference type="PIRSF" id="PIRSF007466">
    <property type="entry name" value="SpoIVA"/>
    <property type="match status" value="1"/>
</dbReference>
<protein>
    <submittedName>
        <fullName evidence="4">Stage IV sporulation protein A</fullName>
    </submittedName>
</protein>
<feature type="domain" description="Stage IV sporulation protein A middle" evidence="2">
    <location>
        <begin position="239"/>
        <end position="416"/>
    </location>
</feature>
<feature type="domain" description="Stage IV sporulation protein A ATPase" evidence="1">
    <location>
        <begin position="1"/>
        <end position="237"/>
    </location>
</feature>
<accession>A0A9D1G8K3</accession>
<name>A0A9D1G8K3_9FIRM</name>
<reference evidence="4" key="2">
    <citation type="journal article" date="2021" name="PeerJ">
        <title>Extensive microbial diversity within the chicken gut microbiome revealed by metagenomics and culture.</title>
        <authorList>
            <person name="Gilroy R."/>
            <person name="Ravi A."/>
            <person name="Getino M."/>
            <person name="Pursley I."/>
            <person name="Horton D.L."/>
            <person name="Alikhan N.F."/>
            <person name="Baker D."/>
            <person name="Gharbi K."/>
            <person name="Hall N."/>
            <person name="Watson M."/>
            <person name="Adriaenssens E.M."/>
            <person name="Foster-Nyarko E."/>
            <person name="Jarju S."/>
            <person name="Secka A."/>
            <person name="Antonio M."/>
            <person name="Oren A."/>
            <person name="Chaudhuri R.R."/>
            <person name="La Ragione R."/>
            <person name="Hildebrand F."/>
            <person name="Pallen M.J."/>
        </authorList>
    </citation>
    <scope>NUCLEOTIDE SEQUENCE</scope>
    <source>
        <strain evidence="4">14508</strain>
    </source>
</reference>
<dbReference type="GO" id="GO:0043934">
    <property type="term" value="P:sporulation"/>
    <property type="evidence" value="ECO:0007669"/>
    <property type="project" value="InterPro"/>
</dbReference>
<evidence type="ECO:0000259" key="3">
    <source>
        <dbReference type="Pfam" id="PF20439"/>
    </source>
</evidence>
<organism evidence="4 5">
    <name type="scientific">Candidatus Caccosoma faecigallinarum</name>
    <dbReference type="NCBI Taxonomy" id="2840720"/>
    <lineage>
        <taxon>Bacteria</taxon>
        <taxon>Bacillati</taxon>
        <taxon>Bacillota</taxon>
        <taxon>Bacillota incertae sedis</taxon>
        <taxon>Candidatus Caccosoma</taxon>
    </lineage>
</organism>
<dbReference type="Pfam" id="PF20438">
    <property type="entry name" value="SpoIVA_middle"/>
    <property type="match status" value="1"/>
</dbReference>
<dbReference type="EMBL" id="DVKI01000129">
    <property type="protein sequence ID" value="HIT17537.1"/>
    <property type="molecule type" value="Genomic_DNA"/>
</dbReference>
<feature type="domain" description="Sporulation stage IV protein A C-terminal" evidence="3">
    <location>
        <begin position="418"/>
        <end position="487"/>
    </location>
</feature>
<dbReference type="GO" id="GO:0005524">
    <property type="term" value="F:ATP binding"/>
    <property type="evidence" value="ECO:0007669"/>
    <property type="project" value="InterPro"/>
</dbReference>
<dbReference type="Pfam" id="PF09547">
    <property type="entry name" value="SpoIVA_ATPase"/>
    <property type="match status" value="1"/>
</dbReference>
<dbReference type="SUPFAM" id="SSF52540">
    <property type="entry name" value="P-loop containing nucleoside triphosphate hydrolases"/>
    <property type="match status" value="1"/>
</dbReference>
<gene>
    <name evidence="4" type="primary">spoIVA</name>
    <name evidence="4" type="ORF">IAD04_04080</name>
</gene>
<dbReference type="Proteomes" id="UP000886893">
    <property type="component" value="Unassembled WGS sequence"/>
</dbReference>
<dbReference type="Gene3D" id="3.40.50.300">
    <property type="entry name" value="P-loop containing nucleotide triphosphate hydrolases"/>
    <property type="match status" value="1"/>
</dbReference>
<dbReference type="Pfam" id="PF20439">
    <property type="entry name" value="SpoIVA_C"/>
    <property type="match status" value="1"/>
</dbReference>
<evidence type="ECO:0000259" key="2">
    <source>
        <dbReference type="Pfam" id="PF20438"/>
    </source>
</evidence>
<evidence type="ECO:0000313" key="5">
    <source>
        <dbReference type="Proteomes" id="UP000886893"/>
    </source>
</evidence>
<evidence type="ECO:0000313" key="4">
    <source>
        <dbReference type="EMBL" id="HIT17537.1"/>
    </source>
</evidence>
<dbReference type="InterPro" id="IPR046840">
    <property type="entry name" value="SpoIVA_C"/>
</dbReference>
<dbReference type="InterPro" id="IPR027417">
    <property type="entry name" value="P-loop_NTPase"/>
</dbReference>
<dbReference type="GO" id="GO:0016887">
    <property type="term" value="F:ATP hydrolysis activity"/>
    <property type="evidence" value="ECO:0007669"/>
    <property type="project" value="InterPro"/>
</dbReference>
<reference evidence="4" key="1">
    <citation type="submission" date="2020-10" db="EMBL/GenBank/DDBJ databases">
        <authorList>
            <person name="Gilroy R."/>
        </authorList>
    </citation>
    <scope>NUCLEOTIDE SEQUENCE</scope>
    <source>
        <strain evidence="4">14508</strain>
    </source>
</reference>
<sequence>MNIKELLKNIGGRTNGDIYLGVVGPVRTGKSTFIKRFMELVVINNIQDEYQKARATDELPQSGQGKTIMTTEPKFVPNNAVSVEVGENLSVQVRLVDCVGYVFKDAKGYMDEDKIRMVKTPWFEDAIPFDEAAKIGTQKVITDHCSIGIVVTTDGTIVDIPRNSYVEAEDEVITQLQTIGKPFIVIVNSKDPNGVLAQQTAKELSEKYQVSAIPMSIEQMNQEDANQVLKDALYEFPVLDVDVVFPSWVAALDENYWLKQSYRQSIQDALQEAKKVRDVEKLAEALRQNEYAKSVEITNIDTATGVVTLRIEPKDGLYEAVINDIVGTDLQDKADLIKILQEYKQYKEQMADLLPAILMAKETGYGSSVPSLNDISISKPELIKNGNRYGVRIKASAPTLHIFRVDVENTFEPILGSKEQSEAMMEYLTQNEETLVNMSMFGRNIGDLLKDGINAKLMTLPENNRVKLQNILKSMTNRGKNNLIAIVF</sequence>
<dbReference type="NCBIfam" id="TIGR02836">
    <property type="entry name" value="spore_IV_A"/>
    <property type="match status" value="1"/>
</dbReference>
<evidence type="ECO:0000259" key="1">
    <source>
        <dbReference type="Pfam" id="PF09547"/>
    </source>
</evidence>
<dbReference type="AlphaFoldDB" id="A0A9D1G8K3"/>
<proteinExistence type="predicted"/>